<dbReference type="NCBIfam" id="TIGR04267">
    <property type="entry name" value="mod_HExxH"/>
    <property type="match status" value="1"/>
</dbReference>
<dbReference type="RefSeq" id="WP_093652609.1">
    <property type="nucleotide sequence ID" value="NZ_FNHI01000002.1"/>
</dbReference>
<accession>A0A1G9PDA8</accession>
<dbReference type="AlphaFoldDB" id="A0A1G9PDA8"/>
<dbReference type="OrthoDB" id="796761at2"/>
<proteinExistence type="predicted"/>
<sequence length="461" mass="49209">MRAPVPGRTLRELGRTEGGHEALGLLVRDQHTRRMVLLRALLDAAESAPAASGRRAAARMRDAWALLEAAERKDREAVRGLLLYPLTGPWAQRCLYGLTAPGPAPRPGAGLDHFGALAAAAAVRAGLPFTTRLPPRDGTLVLPLLGALRVPGPEPVEIAFDGEELTFGAGWGSRVAVRRAADGTAHCGDPRWQSVFSLPAVLPGSHPVPLDDLHPYRTEGGGLERHGLSSGAALDDGERKAWAESWSGIEPLLRIGGEHRTAEAAVLLRCLVPLAPPPGSGPTGGSASHCSGTRREAFGAVLSSKPSTPAYFAATLVHELQHTKLAALCALAPLHHEDAAPRHFAPWRSDPRPFDGLLQGAYSHIALADYWQRFALGARNSAHRDLAWAEHARCREQVGAVLPVLAGSGALTREGRTVVNEMIALYDHLADQPPPFGHLARAAAYVDTARVIWCQRNGTQR</sequence>
<keyword evidence="2" id="KW-1185">Reference proteome</keyword>
<organism evidence="1 2">
    <name type="scientific">Streptomyces wuyuanensis</name>
    <dbReference type="NCBI Taxonomy" id="1196353"/>
    <lineage>
        <taxon>Bacteria</taxon>
        <taxon>Bacillati</taxon>
        <taxon>Actinomycetota</taxon>
        <taxon>Actinomycetes</taxon>
        <taxon>Kitasatosporales</taxon>
        <taxon>Streptomycetaceae</taxon>
        <taxon>Streptomyces</taxon>
    </lineage>
</organism>
<dbReference type="EMBL" id="FNHI01000002">
    <property type="protein sequence ID" value="SDL96748.1"/>
    <property type="molecule type" value="Genomic_DNA"/>
</dbReference>
<reference evidence="2" key="1">
    <citation type="submission" date="2016-10" db="EMBL/GenBank/DDBJ databases">
        <authorList>
            <person name="Varghese N."/>
            <person name="Submissions S."/>
        </authorList>
    </citation>
    <scope>NUCLEOTIDE SEQUENCE [LARGE SCALE GENOMIC DNA]</scope>
    <source>
        <strain evidence="2">CGMCC 4.7042</strain>
    </source>
</reference>
<evidence type="ECO:0000313" key="1">
    <source>
        <dbReference type="EMBL" id="SDL96748.1"/>
    </source>
</evidence>
<protein>
    <submittedName>
        <fullName evidence="1">HEXXH motif-containing protein</fullName>
    </submittedName>
</protein>
<dbReference type="InterPro" id="IPR026337">
    <property type="entry name" value="AKG_HExxH"/>
</dbReference>
<evidence type="ECO:0000313" key="2">
    <source>
        <dbReference type="Proteomes" id="UP000199063"/>
    </source>
</evidence>
<name>A0A1G9PDA8_9ACTN</name>
<dbReference type="Proteomes" id="UP000199063">
    <property type="component" value="Unassembled WGS sequence"/>
</dbReference>
<gene>
    <name evidence="1" type="ORF">SAMN05444921_102436</name>
</gene>
<dbReference type="STRING" id="1196353.SAMN05444921_102436"/>
<dbReference type="GeneID" id="40828384"/>